<keyword evidence="2" id="KW-1185">Reference proteome</keyword>
<proteinExistence type="predicted"/>
<gene>
    <name evidence="1" type="ORF">DVH24_002095</name>
</gene>
<protein>
    <submittedName>
        <fullName evidence="1">Uncharacterized protein</fullName>
    </submittedName>
</protein>
<dbReference type="InterPro" id="IPR008637">
    <property type="entry name" value="HR_lesion"/>
</dbReference>
<evidence type="ECO:0000313" key="1">
    <source>
        <dbReference type="EMBL" id="RXH78577.1"/>
    </source>
</evidence>
<sequence length="206" mass="22740">MQFIRGGIGSIPKCLFIDLLAGRGQYLWKSVHELEVLQGFNEFGVDGGPAAKDLAPKFNLFKKNLSAKLGVFTGDRRLGFKKLDIFVMTSESYLQVDFWWYIAFLFDRRHGKVVRCMGKARVREMGASSSRSTIGKVIALTEEVATLKAREVEAAARAGSRDCSVVFGPGQENEYDFTGLMDVRPPNPNASTLSCSTFDIPATSPN</sequence>
<accession>A0A498I9B6</accession>
<evidence type="ECO:0000313" key="2">
    <source>
        <dbReference type="Proteomes" id="UP000290289"/>
    </source>
</evidence>
<dbReference type="AlphaFoldDB" id="A0A498I9B6"/>
<dbReference type="Proteomes" id="UP000290289">
    <property type="component" value="Chromosome 13"/>
</dbReference>
<dbReference type="Pfam" id="PF05514">
    <property type="entry name" value="HR_lesion"/>
    <property type="match status" value="1"/>
</dbReference>
<dbReference type="EMBL" id="RDQH01000339">
    <property type="protein sequence ID" value="RXH78577.1"/>
    <property type="molecule type" value="Genomic_DNA"/>
</dbReference>
<comment type="caution">
    <text evidence="1">The sequence shown here is derived from an EMBL/GenBank/DDBJ whole genome shotgun (WGS) entry which is preliminary data.</text>
</comment>
<organism evidence="1 2">
    <name type="scientific">Malus domestica</name>
    <name type="common">Apple</name>
    <name type="synonym">Pyrus malus</name>
    <dbReference type="NCBI Taxonomy" id="3750"/>
    <lineage>
        <taxon>Eukaryota</taxon>
        <taxon>Viridiplantae</taxon>
        <taxon>Streptophyta</taxon>
        <taxon>Embryophyta</taxon>
        <taxon>Tracheophyta</taxon>
        <taxon>Spermatophyta</taxon>
        <taxon>Magnoliopsida</taxon>
        <taxon>eudicotyledons</taxon>
        <taxon>Gunneridae</taxon>
        <taxon>Pentapetalae</taxon>
        <taxon>rosids</taxon>
        <taxon>fabids</taxon>
        <taxon>Rosales</taxon>
        <taxon>Rosaceae</taxon>
        <taxon>Amygdaloideae</taxon>
        <taxon>Maleae</taxon>
        <taxon>Malus</taxon>
    </lineage>
</organism>
<reference evidence="1 2" key="1">
    <citation type="submission" date="2018-10" db="EMBL/GenBank/DDBJ databases">
        <title>A high-quality apple genome assembly.</title>
        <authorList>
            <person name="Hu J."/>
        </authorList>
    </citation>
    <scope>NUCLEOTIDE SEQUENCE [LARGE SCALE GENOMIC DNA]</scope>
    <source>
        <strain evidence="2">cv. HFTH1</strain>
        <tissue evidence="1">Young leaf</tissue>
    </source>
</reference>
<name>A0A498I9B6_MALDO</name>